<evidence type="ECO:0000313" key="2">
    <source>
        <dbReference type="Proteomes" id="UP000288805"/>
    </source>
</evidence>
<accession>A0A438E9B3</accession>
<dbReference type="AlphaFoldDB" id="A0A438E9B3"/>
<dbReference type="EMBL" id="QGNW01001359">
    <property type="protein sequence ID" value="RVW44190.1"/>
    <property type="molecule type" value="Genomic_DNA"/>
</dbReference>
<proteinExistence type="predicted"/>
<sequence>MLFVLIPDVEKVRTPYVDDARIPDIQREDDEIIKQLQSAQARISIWSLLASSNTHRDALIRALSYIRVETTTTPEELIHMVTPGRAICIIHGAKAIPFSLHQKVKFIHNGQVVTVQSMGDVFISSELVFQTSHSDDDLYLTEFTFNEMQTLEMEDFYRDFMAMSFDRYGSTVVLDMMSSMSYLPGMGLGRRQHGPNEFMAIPYHDVPFGLGFIPIEADYRYMARLHKERMPSDGIIGGLNTIQEAELQRLVHQLQLSNGASGTSTSALVASSSPDRMSLMTLYFPNEIDEHGIFVEIGDIIDGAVPHDKYIDEMIAMSMSQIEEIVQPELASPFDLFGVSAIEIVEEIQTTPALEFADDVTTIANLLDGPIGPVEGASDFVDPHLSFDVLSGFVSRSGDVHGSLFMDLSIFEFLHVSYDIALSTPSSPTS</sequence>
<name>A0A438E9B3_VITVI</name>
<gene>
    <name evidence="1" type="ORF">CK203_089470</name>
</gene>
<organism evidence="1 2">
    <name type="scientific">Vitis vinifera</name>
    <name type="common">Grape</name>
    <dbReference type="NCBI Taxonomy" id="29760"/>
    <lineage>
        <taxon>Eukaryota</taxon>
        <taxon>Viridiplantae</taxon>
        <taxon>Streptophyta</taxon>
        <taxon>Embryophyta</taxon>
        <taxon>Tracheophyta</taxon>
        <taxon>Spermatophyta</taxon>
        <taxon>Magnoliopsida</taxon>
        <taxon>eudicotyledons</taxon>
        <taxon>Gunneridae</taxon>
        <taxon>Pentapetalae</taxon>
        <taxon>rosids</taxon>
        <taxon>Vitales</taxon>
        <taxon>Vitaceae</taxon>
        <taxon>Viteae</taxon>
        <taxon>Vitis</taxon>
    </lineage>
</organism>
<protein>
    <submittedName>
        <fullName evidence="1">Uncharacterized protein</fullName>
    </submittedName>
</protein>
<comment type="caution">
    <text evidence="1">The sequence shown here is derived from an EMBL/GenBank/DDBJ whole genome shotgun (WGS) entry which is preliminary data.</text>
</comment>
<reference evidence="1 2" key="1">
    <citation type="journal article" date="2018" name="PLoS Genet.">
        <title>Population sequencing reveals clonal diversity and ancestral inbreeding in the grapevine cultivar Chardonnay.</title>
        <authorList>
            <person name="Roach M.J."/>
            <person name="Johnson D.L."/>
            <person name="Bohlmann J."/>
            <person name="van Vuuren H.J."/>
            <person name="Jones S.J."/>
            <person name="Pretorius I.S."/>
            <person name="Schmidt S.A."/>
            <person name="Borneman A.R."/>
        </authorList>
    </citation>
    <scope>NUCLEOTIDE SEQUENCE [LARGE SCALE GENOMIC DNA]</scope>
    <source>
        <strain evidence="2">cv. Chardonnay</strain>
        <tissue evidence="1">Leaf</tissue>
    </source>
</reference>
<evidence type="ECO:0000313" key="1">
    <source>
        <dbReference type="EMBL" id="RVW44190.1"/>
    </source>
</evidence>
<dbReference type="Proteomes" id="UP000288805">
    <property type="component" value="Unassembled WGS sequence"/>
</dbReference>